<feature type="region of interest" description="Disordered" evidence="1">
    <location>
        <begin position="269"/>
        <end position="291"/>
    </location>
</feature>
<reference evidence="3" key="1">
    <citation type="submission" date="2021-01" db="EMBL/GenBank/DDBJ databases">
        <authorList>
            <person name="Corre E."/>
            <person name="Pelletier E."/>
            <person name="Niang G."/>
            <person name="Scheremetjew M."/>
            <person name="Finn R."/>
            <person name="Kale V."/>
            <person name="Holt S."/>
            <person name="Cochrane G."/>
            <person name="Meng A."/>
            <person name="Brown T."/>
            <person name="Cohen L."/>
        </authorList>
    </citation>
    <scope>NUCLEOTIDE SEQUENCE</scope>
    <source>
        <strain evidence="3">B650</strain>
    </source>
</reference>
<accession>A0A7S2JRH8</accession>
<dbReference type="AlphaFoldDB" id="A0A7S2JRH8"/>
<evidence type="ECO:0000256" key="2">
    <source>
        <dbReference type="SAM" id="SignalP"/>
    </source>
</evidence>
<feature type="region of interest" description="Disordered" evidence="1">
    <location>
        <begin position="192"/>
        <end position="219"/>
    </location>
</feature>
<feature type="compositionally biased region" description="Basic and acidic residues" evidence="1">
    <location>
        <begin position="162"/>
        <end position="173"/>
    </location>
</feature>
<proteinExistence type="predicted"/>
<feature type="compositionally biased region" description="Low complexity" evidence="1">
    <location>
        <begin position="192"/>
        <end position="208"/>
    </location>
</feature>
<organism evidence="3">
    <name type="scientific">Leptocylindrus danicus</name>
    <dbReference type="NCBI Taxonomy" id="163516"/>
    <lineage>
        <taxon>Eukaryota</taxon>
        <taxon>Sar</taxon>
        <taxon>Stramenopiles</taxon>
        <taxon>Ochrophyta</taxon>
        <taxon>Bacillariophyta</taxon>
        <taxon>Coscinodiscophyceae</taxon>
        <taxon>Chaetocerotophycidae</taxon>
        <taxon>Leptocylindrales</taxon>
        <taxon>Leptocylindraceae</taxon>
        <taxon>Leptocylindrus</taxon>
    </lineage>
</organism>
<feature type="chain" id="PRO_5030706335" evidence="2">
    <location>
        <begin position="16"/>
        <end position="329"/>
    </location>
</feature>
<evidence type="ECO:0000256" key="1">
    <source>
        <dbReference type="SAM" id="MobiDB-lite"/>
    </source>
</evidence>
<gene>
    <name evidence="3" type="ORF">LDAN0321_LOCUS514</name>
</gene>
<evidence type="ECO:0000313" key="3">
    <source>
        <dbReference type="EMBL" id="CAD9555452.1"/>
    </source>
</evidence>
<keyword evidence="2" id="KW-0732">Signal</keyword>
<feature type="compositionally biased region" description="Polar residues" evidence="1">
    <location>
        <begin position="147"/>
        <end position="161"/>
    </location>
</feature>
<sequence length="329" mass="36985">MKHIILFLIFGYSIASSSLREEESPFEEVLEEKVDTEETSSAIDPELLKGAIFIPNDHVEDFEAAMTPRIEELVLDEDEEFDLPNEAMHRHLGTKSRVRWCRICPGGGVGTAPYAGHGGCYYRNNFRGNDAIYDHRAMKEVEDSADATVSGNGEVDVNSNENESRNLKKKGGHYDKLRGSYDSLDGSGSYDGSYDSGSYDSSSSYDSYDSPKKYRKRGRGPKWHCYDAWKYGTYVGYKYKGRYYAYERPRPLPRPISPSYSSGSYYSYSKKGKGKGKYKYSSSSSYSRSRRYGGYGGHGGYGGYGGYGGGRHGGYGRHGSYHRRKLNEE</sequence>
<name>A0A7S2JRH8_9STRA</name>
<dbReference type="EMBL" id="HBGY01000790">
    <property type="protein sequence ID" value="CAD9555452.1"/>
    <property type="molecule type" value="Transcribed_RNA"/>
</dbReference>
<feature type="region of interest" description="Disordered" evidence="1">
    <location>
        <begin position="143"/>
        <end position="173"/>
    </location>
</feature>
<feature type="signal peptide" evidence="2">
    <location>
        <begin position="1"/>
        <end position="15"/>
    </location>
</feature>
<protein>
    <submittedName>
        <fullName evidence="3">Uncharacterized protein</fullName>
    </submittedName>
</protein>